<proteinExistence type="inferred from homology"/>
<evidence type="ECO:0000313" key="3">
    <source>
        <dbReference type="Proteomes" id="UP000005019"/>
    </source>
</evidence>
<dbReference type="OrthoDB" id="8592530at2"/>
<organism evidence="2 3">
    <name type="scientific">Methyloversatilis universalis (strain ATCC BAA-1314 / DSM 25237 / JCM 13912 / CCUG 52030 / FAM5)</name>
    <dbReference type="NCBI Taxonomy" id="1000565"/>
    <lineage>
        <taxon>Bacteria</taxon>
        <taxon>Pseudomonadati</taxon>
        <taxon>Pseudomonadota</taxon>
        <taxon>Betaproteobacteria</taxon>
        <taxon>Nitrosomonadales</taxon>
        <taxon>Sterolibacteriaceae</taxon>
        <taxon>Methyloversatilis</taxon>
    </lineage>
</organism>
<name>F5RA12_METUF</name>
<dbReference type="eggNOG" id="COG4378">
    <property type="taxonomic scope" value="Bacteria"/>
</dbReference>
<dbReference type="InterPro" id="IPR016772">
    <property type="entry name" value="UCP020408"/>
</dbReference>
<comment type="caution">
    <text evidence="2">The sequence shown here is derived from an EMBL/GenBank/DDBJ whole genome shotgun (WGS) entry which is preliminary data.</text>
</comment>
<dbReference type="AlphaFoldDB" id="F5RA12"/>
<dbReference type="STRING" id="1000565.METUNv1_01090"/>
<reference evidence="2 3" key="1">
    <citation type="journal article" date="2011" name="J. Bacteriol.">
        <title>Genome sequence of Methyloversatilis universalis FAM5T, a methylotrophic representative of the order Rhodocyclales.</title>
        <authorList>
            <person name="Kittichotirat W."/>
            <person name="Good N.M."/>
            <person name="Hall R."/>
            <person name="Bringel F."/>
            <person name="Lajus A."/>
            <person name="Medigue C."/>
            <person name="Smalley N.E."/>
            <person name="Beck D."/>
            <person name="Bumgarner R."/>
            <person name="Vuilleumier S."/>
            <person name="Kalyuzhnaya M.G."/>
        </authorList>
    </citation>
    <scope>NUCLEOTIDE SEQUENCE [LARGE SCALE GENOMIC DNA]</scope>
    <source>
        <strain evidence="3">ATCC BAA-1314 / JCM 13912 / FAM5</strain>
    </source>
</reference>
<evidence type="ECO:0000313" key="2">
    <source>
        <dbReference type="EMBL" id="EGK72615.1"/>
    </source>
</evidence>
<evidence type="ECO:0000256" key="1">
    <source>
        <dbReference type="ARBA" id="ARBA00007189"/>
    </source>
</evidence>
<dbReference type="RefSeq" id="WP_008059598.1">
    <property type="nucleotide sequence ID" value="NZ_AFHG01000034.1"/>
</dbReference>
<comment type="similarity">
    <text evidence="1">Belongs to the UPF0751 family.</text>
</comment>
<gene>
    <name evidence="2" type="ORF">METUNv1_01090</name>
</gene>
<keyword evidence="3" id="KW-1185">Reference proteome</keyword>
<dbReference type="EMBL" id="AFHG01000034">
    <property type="protein sequence ID" value="EGK72615.1"/>
    <property type="molecule type" value="Genomic_DNA"/>
</dbReference>
<dbReference type="Pfam" id="PF10087">
    <property type="entry name" value="DUF2325"/>
    <property type="match status" value="1"/>
</dbReference>
<sequence length="93" mass="10110">MAILVVGGDHPNQFADSAREAGVDRLHHWSGRRAADHHQPLPRDLRGIVLLIDHVNHGMAARVRKLASANGLPVIYAARSRSQVRNALAQLAA</sequence>
<accession>F5RA12</accession>
<protein>
    <submittedName>
        <fullName evidence="2">Predicted diverged CheY domain-containing protein</fullName>
    </submittedName>
</protein>
<dbReference type="Proteomes" id="UP000005019">
    <property type="component" value="Unassembled WGS sequence"/>
</dbReference>